<accession>A0ABQ6NA40</accession>
<comment type="caution">
    <text evidence="2">The sequence shown here is derived from an EMBL/GenBank/DDBJ whole genome shotgun (WGS) entry which is preliminary data.</text>
</comment>
<organism evidence="2 3">
    <name type="scientific">Tetraparma gracilis</name>
    <dbReference type="NCBI Taxonomy" id="2962635"/>
    <lineage>
        <taxon>Eukaryota</taxon>
        <taxon>Sar</taxon>
        <taxon>Stramenopiles</taxon>
        <taxon>Ochrophyta</taxon>
        <taxon>Bolidophyceae</taxon>
        <taxon>Parmales</taxon>
        <taxon>Triparmaceae</taxon>
        <taxon>Tetraparma</taxon>
    </lineage>
</organism>
<name>A0ABQ6NA40_9STRA</name>
<dbReference type="Proteomes" id="UP001165060">
    <property type="component" value="Unassembled WGS sequence"/>
</dbReference>
<feature type="region of interest" description="Disordered" evidence="1">
    <location>
        <begin position="101"/>
        <end position="123"/>
    </location>
</feature>
<proteinExistence type="predicted"/>
<gene>
    <name evidence="2" type="ORF">TeGR_g5768</name>
</gene>
<feature type="non-terminal residue" evidence="2">
    <location>
        <position position="1"/>
    </location>
</feature>
<evidence type="ECO:0000256" key="1">
    <source>
        <dbReference type="SAM" id="MobiDB-lite"/>
    </source>
</evidence>
<evidence type="ECO:0000313" key="3">
    <source>
        <dbReference type="Proteomes" id="UP001165060"/>
    </source>
</evidence>
<reference evidence="2 3" key="1">
    <citation type="journal article" date="2023" name="Commun. Biol.">
        <title>Genome analysis of Parmales, the sister group of diatoms, reveals the evolutionary specialization of diatoms from phago-mixotrophs to photoautotrophs.</title>
        <authorList>
            <person name="Ban H."/>
            <person name="Sato S."/>
            <person name="Yoshikawa S."/>
            <person name="Yamada K."/>
            <person name="Nakamura Y."/>
            <person name="Ichinomiya M."/>
            <person name="Sato N."/>
            <person name="Blanc-Mathieu R."/>
            <person name="Endo H."/>
            <person name="Kuwata A."/>
            <person name="Ogata H."/>
        </authorList>
    </citation>
    <scope>NUCLEOTIDE SEQUENCE [LARGE SCALE GENOMIC DNA]</scope>
</reference>
<dbReference type="EMBL" id="BRYB01006133">
    <property type="protein sequence ID" value="GMI50397.1"/>
    <property type="molecule type" value="Genomic_DNA"/>
</dbReference>
<sequence>PPPPLNRYKANYALKTYKNPFSPPPLGPMEEENPVQSMRRRIGELAPNYPELPGSFNPYADGLAEGPPRHPRPAYVLYQVLESKEGGEEAKVAAANKWQGMTEADRAPCVPSESARAKNASAK</sequence>
<keyword evidence="3" id="KW-1185">Reference proteome</keyword>
<protein>
    <submittedName>
        <fullName evidence="2">Uncharacterized protein</fullName>
    </submittedName>
</protein>
<evidence type="ECO:0000313" key="2">
    <source>
        <dbReference type="EMBL" id="GMI50397.1"/>
    </source>
</evidence>